<dbReference type="STRING" id="1036808.A0A0C3CYP1"/>
<dbReference type="InParanoid" id="A0A0C3CYP1"/>
<proteinExistence type="predicted"/>
<dbReference type="AlphaFoldDB" id="A0A0C3CYP1"/>
<gene>
    <name evidence="1" type="ORF">SCLCIDRAFT_138577</name>
</gene>
<name>A0A0C3CYP1_9AGAM</name>
<accession>A0A0C3CYP1</accession>
<dbReference type="InterPro" id="IPR013083">
    <property type="entry name" value="Znf_RING/FYVE/PHD"/>
</dbReference>
<keyword evidence="2" id="KW-1185">Reference proteome</keyword>
<dbReference type="Gene3D" id="3.30.40.10">
    <property type="entry name" value="Zinc/RING finger domain, C3HC4 (zinc finger)"/>
    <property type="match status" value="1"/>
</dbReference>
<dbReference type="EMBL" id="KN822174">
    <property type="protein sequence ID" value="KIM53665.1"/>
    <property type="molecule type" value="Genomic_DNA"/>
</dbReference>
<evidence type="ECO:0008006" key="3">
    <source>
        <dbReference type="Google" id="ProtNLM"/>
    </source>
</evidence>
<organism evidence="1 2">
    <name type="scientific">Scleroderma citrinum Foug A</name>
    <dbReference type="NCBI Taxonomy" id="1036808"/>
    <lineage>
        <taxon>Eukaryota</taxon>
        <taxon>Fungi</taxon>
        <taxon>Dikarya</taxon>
        <taxon>Basidiomycota</taxon>
        <taxon>Agaricomycotina</taxon>
        <taxon>Agaricomycetes</taxon>
        <taxon>Agaricomycetidae</taxon>
        <taxon>Boletales</taxon>
        <taxon>Sclerodermatineae</taxon>
        <taxon>Sclerodermataceae</taxon>
        <taxon>Scleroderma</taxon>
    </lineage>
</organism>
<dbReference type="Proteomes" id="UP000053989">
    <property type="component" value="Unassembled WGS sequence"/>
</dbReference>
<sequence length="72" mass="8454">MGEHLREFHGFTGNEKDIVRCYWGHCDKQLQRMNMGRHIVSTHLRETTTCPRCNKTLSRPDVASRHEKQCGK</sequence>
<dbReference type="HOGENOM" id="CLU_126337_2_1_1"/>
<reference evidence="1 2" key="1">
    <citation type="submission" date="2014-04" db="EMBL/GenBank/DDBJ databases">
        <authorList>
            <consortium name="DOE Joint Genome Institute"/>
            <person name="Kuo A."/>
            <person name="Kohler A."/>
            <person name="Nagy L.G."/>
            <person name="Floudas D."/>
            <person name="Copeland A."/>
            <person name="Barry K.W."/>
            <person name="Cichocki N."/>
            <person name="Veneault-Fourrey C."/>
            <person name="LaButti K."/>
            <person name="Lindquist E.A."/>
            <person name="Lipzen A."/>
            <person name="Lundell T."/>
            <person name="Morin E."/>
            <person name="Murat C."/>
            <person name="Sun H."/>
            <person name="Tunlid A."/>
            <person name="Henrissat B."/>
            <person name="Grigoriev I.V."/>
            <person name="Hibbett D.S."/>
            <person name="Martin F."/>
            <person name="Nordberg H.P."/>
            <person name="Cantor M.N."/>
            <person name="Hua S.X."/>
        </authorList>
    </citation>
    <scope>NUCLEOTIDE SEQUENCE [LARGE SCALE GENOMIC DNA]</scope>
    <source>
        <strain evidence="1 2">Foug A</strain>
    </source>
</reference>
<dbReference type="OrthoDB" id="8922241at2759"/>
<evidence type="ECO:0000313" key="2">
    <source>
        <dbReference type="Proteomes" id="UP000053989"/>
    </source>
</evidence>
<protein>
    <recommendedName>
        <fullName evidence="3">C2H2-type domain-containing protein</fullName>
    </recommendedName>
</protein>
<reference evidence="2" key="2">
    <citation type="submission" date="2015-01" db="EMBL/GenBank/DDBJ databases">
        <title>Evolutionary Origins and Diversification of the Mycorrhizal Mutualists.</title>
        <authorList>
            <consortium name="DOE Joint Genome Institute"/>
            <consortium name="Mycorrhizal Genomics Consortium"/>
            <person name="Kohler A."/>
            <person name="Kuo A."/>
            <person name="Nagy L.G."/>
            <person name="Floudas D."/>
            <person name="Copeland A."/>
            <person name="Barry K.W."/>
            <person name="Cichocki N."/>
            <person name="Veneault-Fourrey C."/>
            <person name="LaButti K."/>
            <person name="Lindquist E.A."/>
            <person name="Lipzen A."/>
            <person name="Lundell T."/>
            <person name="Morin E."/>
            <person name="Murat C."/>
            <person name="Riley R."/>
            <person name="Ohm R."/>
            <person name="Sun H."/>
            <person name="Tunlid A."/>
            <person name="Henrissat B."/>
            <person name="Grigoriev I.V."/>
            <person name="Hibbett D.S."/>
            <person name="Martin F."/>
        </authorList>
    </citation>
    <scope>NUCLEOTIDE SEQUENCE [LARGE SCALE GENOMIC DNA]</scope>
    <source>
        <strain evidence="2">Foug A</strain>
    </source>
</reference>
<evidence type="ECO:0000313" key="1">
    <source>
        <dbReference type="EMBL" id="KIM53665.1"/>
    </source>
</evidence>